<gene>
    <name evidence="1" type="ORF">MENT_LOCUS27063</name>
</gene>
<evidence type="ECO:0000313" key="2">
    <source>
        <dbReference type="Proteomes" id="UP000580250"/>
    </source>
</evidence>
<accession>A0A6V7VKM4</accession>
<dbReference type="AlphaFoldDB" id="A0A6V7VKM4"/>
<proteinExistence type="predicted"/>
<dbReference type="EMBL" id="CAJEWN010000252">
    <property type="protein sequence ID" value="CAD2175342.1"/>
    <property type="molecule type" value="Genomic_DNA"/>
</dbReference>
<reference evidence="1 2" key="1">
    <citation type="submission" date="2020-08" db="EMBL/GenBank/DDBJ databases">
        <authorList>
            <person name="Koutsovoulos G."/>
            <person name="Danchin GJ E."/>
        </authorList>
    </citation>
    <scope>NUCLEOTIDE SEQUENCE [LARGE SCALE GENOMIC DNA]</scope>
</reference>
<organism evidence="1 2">
    <name type="scientific">Meloidogyne enterolobii</name>
    <name type="common">Root-knot nematode worm</name>
    <name type="synonym">Meloidogyne mayaguensis</name>
    <dbReference type="NCBI Taxonomy" id="390850"/>
    <lineage>
        <taxon>Eukaryota</taxon>
        <taxon>Metazoa</taxon>
        <taxon>Ecdysozoa</taxon>
        <taxon>Nematoda</taxon>
        <taxon>Chromadorea</taxon>
        <taxon>Rhabditida</taxon>
        <taxon>Tylenchina</taxon>
        <taxon>Tylenchomorpha</taxon>
        <taxon>Tylenchoidea</taxon>
        <taxon>Meloidogynidae</taxon>
        <taxon>Meloidogyninae</taxon>
        <taxon>Meloidogyne</taxon>
    </lineage>
</organism>
<comment type="caution">
    <text evidence="1">The sequence shown here is derived from an EMBL/GenBank/DDBJ whole genome shotgun (WGS) entry which is preliminary data.</text>
</comment>
<dbReference type="Proteomes" id="UP000580250">
    <property type="component" value="Unassembled WGS sequence"/>
</dbReference>
<sequence length="52" mass="6248">MSSWRSTCPQRESFLFFPFLAFFALGEVLRSFFLLCHFSFSIQYVLLFILEK</sequence>
<name>A0A6V7VKM4_MELEN</name>
<evidence type="ECO:0000313" key="1">
    <source>
        <dbReference type="EMBL" id="CAD2175342.1"/>
    </source>
</evidence>
<protein>
    <submittedName>
        <fullName evidence="1">Uncharacterized protein</fullName>
    </submittedName>
</protein>